<name>A0A1D2VK66_9ASCO</name>
<reference evidence="6" key="1">
    <citation type="submission" date="2016-05" db="EMBL/GenBank/DDBJ databases">
        <title>Comparative genomics of biotechnologically important yeasts.</title>
        <authorList>
            <consortium name="DOE Joint Genome Institute"/>
            <person name="Riley R."/>
            <person name="Haridas S."/>
            <person name="Wolfe K.H."/>
            <person name="Lopes M.R."/>
            <person name="Hittinger C.T."/>
            <person name="Goker M."/>
            <person name="Salamov A."/>
            <person name="Wisecaver J."/>
            <person name="Long T.M."/>
            <person name="Aerts A.L."/>
            <person name="Barry K."/>
            <person name="Choi C."/>
            <person name="Clum A."/>
            <person name="Coughlan A.Y."/>
            <person name="Deshpande S."/>
            <person name="Douglass A.P."/>
            <person name="Hanson S.J."/>
            <person name="Klenk H.-P."/>
            <person name="Labutti K."/>
            <person name="Lapidus A."/>
            <person name="Lindquist E."/>
            <person name="Lipzen A."/>
            <person name="Meier-Kolthoff J.P."/>
            <person name="Ohm R.A."/>
            <person name="Otillar R.P."/>
            <person name="Pangilinan J."/>
            <person name="Peng Y."/>
            <person name="Rokas A."/>
            <person name="Rosa C.A."/>
            <person name="Scheuner C."/>
            <person name="Sibirny A.A."/>
            <person name="Slot J.C."/>
            <person name="Stielow J.B."/>
            <person name="Sun H."/>
            <person name="Kurtzman C.P."/>
            <person name="Blackwell M."/>
            <person name="Grigoriev I.V."/>
            <person name="Jeffries T.W."/>
        </authorList>
    </citation>
    <scope>NUCLEOTIDE SEQUENCE [LARGE SCALE GENOMIC DNA]</scope>
    <source>
        <strain evidence="6">DSM 1968</strain>
    </source>
</reference>
<evidence type="ECO:0000259" key="4">
    <source>
        <dbReference type="PROSITE" id="PS50142"/>
    </source>
</evidence>
<dbReference type="Pfam" id="PF00636">
    <property type="entry name" value="Ribonuclease_3"/>
    <property type="match status" value="1"/>
</dbReference>
<dbReference type="InterPro" id="IPR000999">
    <property type="entry name" value="RNase_III_dom"/>
</dbReference>
<evidence type="ECO:0000259" key="3">
    <source>
        <dbReference type="PROSITE" id="PS50137"/>
    </source>
</evidence>
<feature type="domain" description="RNase III" evidence="4">
    <location>
        <begin position="1"/>
        <end position="139"/>
    </location>
</feature>
<gene>
    <name evidence="5" type="ORF">ASCRUDRAFT_16866</name>
</gene>
<protein>
    <submittedName>
        <fullName evidence="5">Uncharacterized protein</fullName>
    </submittedName>
</protein>
<dbReference type="InterPro" id="IPR014720">
    <property type="entry name" value="dsRBD_dom"/>
</dbReference>
<dbReference type="EMBL" id="KV454478">
    <property type="protein sequence ID" value="ODV62011.1"/>
    <property type="molecule type" value="Genomic_DNA"/>
</dbReference>
<dbReference type="Pfam" id="PF00035">
    <property type="entry name" value="dsrm"/>
    <property type="match status" value="1"/>
</dbReference>
<dbReference type="GO" id="GO:0003725">
    <property type="term" value="F:double-stranded RNA binding"/>
    <property type="evidence" value="ECO:0007669"/>
    <property type="project" value="InterPro"/>
</dbReference>
<accession>A0A1D2VK66</accession>
<dbReference type="SUPFAM" id="SSF69065">
    <property type="entry name" value="RNase III domain-like"/>
    <property type="match status" value="1"/>
</dbReference>
<keyword evidence="1 2" id="KW-0694">RNA-binding</keyword>
<dbReference type="InterPro" id="IPR036389">
    <property type="entry name" value="RNase_III_sf"/>
</dbReference>
<organism evidence="5 6">
    <name type="scientific">Ascoidea rubescens DSM 1968</name>
    <dbReference type="NCBI Taxonomy" id="1344418"/>
    <lineage>
        <taxon>Eukaryota</taxon>
        <taxon>Fungi</taxon>
        <taxon>Dikarya</taxon>
        <taxon>Ascomycota</taxon>
        <taxon>Saccharomycotina</taxon>
        <taxon>Saccharomycetes</taxon>
        <taxon>Ascoideaceae</taxon>
        <taxon>Ascoidea</taxon>
    </lineage>
</organism>
<dbReference type="GO" id="GO:0006364">
    <property type="term" value="P:rRNA processing"/>
    <property type="evidence" value="ECO:0007669"/>
    <property type="project" value="InterPro"/>
</dbReference>
<feature type="non-terminal residue" evidence="5">
    <location>
        <position position="248"/>
    </location>
</feature>
<dbReference type="Gene3D" id="3.30.160.20">
    <property type="match status" value="1"/>
</dbReference>
<dbReference type="AlphaFoldDB" id="A0A1D2VK66"/>
<dbReference type="OrthoDB" id="2392202at2759"/>
<proteinExistence type="predicted"/>
<evidence type="ECO:0000313" key="6">
    <source>
        <dbReference type="Proteomes" id="UP000095038"/>
    </source>
</evidence>
<evidence type="ECO:0000256" key="1">
    <source>
        <dbReference type="ARBA" id="ARBA00022884"/>
    </source>
</evidence>
<feature type="non-terminal residue" evidence="5">
    <location>
        <position position="1"/>
    </location>
</feature>
<dbReference type="Proteomes" id="UP000095038">
    <property type="component" value="Unassembled WGS sequence"/>
</dbReference>
<sequence length="248" mass="28401">PIIPYIYDDELFDCVFYHKSLVEENKIINKTNLGVINSKIKKNQVLAVIGESFLSSAVTLIINENFPDYNHQDIIKLKEQLVKDEFLDHCSTLYELDKEFQTKYHENVVNNSCTVNRWKRKIYVSIFLSYIGALVQQNDLFDTIKDWINVLIQPNLESVKANLLKPLDKTAKSELYKLIGSSNLVPKYDIIETGDSLGLRPYVVNCAFNNEVLGKGIGPNFKEASLRAAMAALENKEKIDHYIYLSKS</sequence>
<dbReference type="CDD" id="cd19876">
    <property type="entry name" value="DSRM_RNT1p-like"/>
    <property type="match status" value="1"/>
</dbReference>
<keyword evidence="6" id="KW-1185">Reference proteome</keyword>
<feature type="domain" description="DRBM" evidence="3">
    <location>
        <begin position="170"/>
        <end position="238"/>
    </location>
</feature>
<dbReference type="InterPro" id="IPR044449">
    <property type="entry name" value="Rnt1/Pac1_DSRM_fungi"/>
</dbReference>
<dbReference type="PROSITE" id="PS50137">
    <property type="entry name" value="DS_RBD"/>
    <property type="match status" value="1"/>
</dbReference>
<dbReference type="STRING" id="1344418.A0A1D2VK66"/>
<dbReference type="Gene3D" id="1.10.1520.10">
    <property type="entry name" value="Ribonuclease III domain"/>
    <property type="match status" value="1"/>
</dbReference>
<dbReference type="PROSITE" id="PS50142">
    <property type="entry name" value="RNASE_3_2"/>
    <property type="match status" value="1"/>
</dbReference>
<dbReference type="SMART" id="SM00535">
    <property type="entry name" value="RIBOc"/>
    <property type="match status" value="1"/>
</dbReference>
<dbReference type="GeneID" id="30963090"/>
<dbReference type="InParanoid" id="A0A1D2VK66"/>
<dbReference type="RefSeq" id="XP_020048318.1">
    <property type="nucleotide sequence ID" value="XM_020189454.1"/>
</dbReference>
<dbReference type="SMART" id="SM00358">
    <property type="entry name" value="DSRM"/>
    <property type="match status" value="1"/>
</dbReference>
<evidence type="ECO:0000256" key="2">
    <source>
        <dbReference type="PROSITE-ProRule" id="PRU00266"/>
    </source>
</evidence>
<dbReference type="SUPFAM" id="SSF54768">
    <property type="entry name" value="dsRNA-binding domain-like"/>
    <property type="match status" value="1"/>
</dbReference>
<dbReference type="GO" id="GO:0004525">
    <property type="term" value="F:ribonuclease III activity"/>
    <property type="evidence" value="ECO:0007669"/>
    <property type="project" value="InterPro"/>
</dbReference>
<evidence type="ECO:0000313" key="5">
    <source>
        <dbReference type="EMBL" id="ODV62011.1"/>
    </source>
</evidence>